<proteinExistence type="predicted"/>
<protein>
    <submittedName>
        <fullName evidence="2">Uncharacterized protein</fullName>
    </submittedName>
</protein>
<sequence>MDVTMSGMGQASSQGQQDKSDHSQNGEEQNAGDVPIYYHCAPGSSYFEDEMYMRESDTPPEFLDGAPGPSVTLDPTPSPDASSPPPEPLHDEPSPYSTPRLQPSSARTSRRRTLVLALPHHILNTRRTNTR</sequence>
<feature type="region of interest" description="Disordered" evidence="1">
    <location>
        <begin position="49"/>
        <end position="131"/>
    </location>
</feature>
<dbReference type="OrthoDB" id="10534581at2759"/>
<dbReference type="InParanoid" id="H0EEK8"/>
<feature type="compositionally biased region" description="Pro residues" evidence="1">
    <location>
        <begin position="76"/>
        <end position="87"/>
    </location>
</feature>
<organism evidence="2 3">
    <name type="scientific">Glarea lozoyensis (strain ATCC 74030 / MF5533)</name>
    <dbReference type="NCBI Taxonomy" id="1104152"/>
    <lineage>
        <taxon>Eukaryota</taxon>
        <taxon>Fungi</taxon>
        <taxon>Dikarya</taxon>
        <taxon>Ascomycota</taxon>
        <taxon>Pezizomycotina</taxon>
        <taxon>Leotiomycetes</taxon>
        <taxon>Helotiales</taxon>
        <taxon>Helotiaceae</taxon>
        <taxon>Glarea</taxon>
    </lineage>
</organism>
<name>H0EEK8_GLAL7</name>
<feature type="compositionally biased region" description="Polar residues" evidence="1">
    <location>
        <begin position="97"/>
        <end position="107"/>
    </location>
</feature>
<gene>
    <name evidence="2" type="ORF">M7I_0888</name>
</gene>
<comment type="caution">
    <text evidence="2">The sequence shown here is derived from an EMBL/GenBank/DDBJ whole genome shotgun (WGS) entry which is preliminary data.</text>
</comment>
<feature type="region of interest" description="Disordered" evidence="1">
    <location>
        <begin position="1"/>
        <end position="37"/>
    </location>
</feature>
<keyword evidence="3" id="KW-1185">Reference proteome</keyword>
<feature type="compositionally biased region" description="Low complexity" evidence="1">
    <location>
        <begin position="1"/>
        <end position="17"/>
    </location>
</feature>
<reference evidence="2 3" key="1">
    <citation type="journal article" date="2012" name="Eukaryot. Cell">
        <title>Genome sequence of the fungus Glarea lozoyensis: the first genome sequence of a species from the Helotiaceae family.</title>
        <authorList>
            <person name="Youssar L."/>
            <person name="Gruening B.A."/>
            <person name="Erxleben A."/>
            <person name="Guenther S."/>
            <person name="Huettel W."/>
        </authorList>
    </citation>
    <scope>NUCLEOTIDE SEQUENCE [LARGE SCALE GENOMIC DNA]</scope>
    <source>
        <strain evidence="3">ATCC 74030 / MF5533</strain>
    </source>
</reference>
<evidence type="ECO:0000313" key="2">
    <source>
        <dbReference type="EMBL" id="EHL02921.1"/>
    </source>
</evidence>
<accession>H0EEK8</accession>
<evidence type="ECO:0000256" key="1">
    <source>
        <dbReference type="SAM" id="MobiDB-lite"/>
    </source>
</evidence>
<dbReference type="Proteomes" id="UP000005446">
    <property type="component" value="Unassembled WGS sequence"/>
</dbReference>
<evidence type="ECO:0000313" key="3">
    <source>
        <dbReference type="Proteomes" id="UP000005446"/>
    </source>
</evidence>
<dbReference type="EMBL" id="AGUE01000016">
    <property type="protein sequence ID" value="EHL02921.1"/>
    <property type="molecule type" value="Genomic_DNA"/>
</dbReference>
<dbReference type="AlphaFoldDB" id="H0EEK8"/>
<dbReference type="HOGENOM" id="CLU_1927832_0_0_1"/>